<dbReference type="InterPro" id="IPR005940">
    <property type="entry name" value="Anthranilate_Pribosyl_Tfrase"/>
</dbReference>
<dbReference type="InterPro" id="IPR035902">
    <property type="entry name" value="Nuc_phospho_transferase"/>
</dbReference>
<dbReference type="GO" id="GO:0000287">
    <property type="term" value="F:magnesium ion binding"/>
    <property type="evidence" value="ECO:0007669"/>
    <property type="project" value="UniProtKB-UniRule"/>
</dbReference>
<dbReference type="AlphaFoldDB" id="A0A1U9NLG8"/>
<dbReference type="OrthoDB" id="9806430at2"/>
<proteinExistence type="inferred from homology"/>
<evidence type="ECO:0000313" key="12">
    <source>
        <dbReference type="EMBL" id="AQT68584.1"/>
    </source>
</evidence>
<comment type="similarity">
    <text evidence="9">Belongs to the anthranilate phosphoribosyltransferase family.</text>
</comment>
<dbReference type="SUPFAM" id="SSF47648">
    <property type="entry name" value="Nucleoside phosphorylase/phosphoribosyltransferase N-terminal domain"/>
    <property type="match status" value="1"/>
</dbReference>
<evidence type="ECO:0000256" key="5">
    <source>
        <dbReference type="ARBA" id="ARBA00022822"/>
    </source>
</evidence>
<dbReference type="HAMAP" id="MF_00211">
    <property type="entry name" value="TrpD"/>
    <property type="match status" value="1"/>
</dbReference>
<feature type="binding site" evidence="9">
    <location>
        <position position="94"/>
    </location>
    <ligand>
        <name>Mg(2+)</name>
        <dbReference type="ChEBI" id="CHEBI:18420"/>
        <label>1</label>
    </ligand>
</feature>
<feature type="binding site" evidence="9">
    <location>
        <position position="90"/>
    </location>
    <ligand>
        <name>5-phospho-alpha-D-ribose 1-diphosphate</name>
        <dbReference type="ChEBI" id="CHEBI:58017"/>
    </ligand>
</feature>
<organism evidence="12 13">
    <name type="scientific">Anaerohalosphaera lusitana</name>
    <dbReference type="NCBI Taxonomy" id="1936003"/>
    <lineage>
        <taxon>Bacteria</taxon>
        <taxon>Pseudomonadati</taxon>
        <taxon>Planctomycetota</taxon>
        <taxon>Phycisphaerae</taxon>
        <taxon>Sedimentisphaerales</taxon>
        <taxon>Anaerohalosphaeraceae</taxon>
        <taxon>Anaerohalosphaera</taxon>
    </lineage>
</organism>
<dbReference type="Pfam" id="PF02885">
    <property type="entry name" value="Glycos_trans_3N"/>
    <property type="match status" value="1"/>
</dbReference>
<keyword evidence="9" id="KW-0460">Magnesium</keyword>
<evidence type="ECO:0000256" key="4">
    <source>
        <dbReference type="ARBA" id="ARBA00022679"/>
    </source>
</evidence>
<feature type="binding site" evidence="9">
    <location>
        <position position="82"/>
    </location>
    <ligand>
        <name>5-phospho-alpha-D-ribose 1-diphosphate</name>
        <dbReference type="ChEBI" id="CHEBI:58017"/>
    </ligand>
</feature>
<dbReference type="InterPro" id="IPR000312">
    <property type="entry name" value="Glycosyl_Trfase_fam3"/>
</dbReference>
<feature type="binding site" evidence="9">
    <location>
        <position position="226"/>
    </location>
    <ligand>
        <name>Mg(2+)</name>
        <dbReference type="ChEBI" id="CHEBI:18420"/>
        <label>2</label>
    </ligand>
</feature>
<feature type="binding site" evidence="9">
    <location>
        <position position="227"/>
    </location>
    <ligand>
        <name>Mg(2+)</name>
        <dbReference type="ChEBI" id="CHEBI:18420"/>
        <label>1</label>
    </ligand>
</feature>
<evidence type="ECO:0000256" key="1">
    <source>
        <dbReference type="ARBA" id="ARBA00004907"/>
    </source>
</evidence>
<feature type="binding site" evidence="9">
    <location>
        <position position="82"/>
    </location>
    <ligand>
        <name>anthranilate</name>
        <dbReference type="ChEBI" id="CHEBI:16567"/>
        <label>1</label>
    </ligand>
</feature>
<dbReference type="STRING" id="1936003.STSP2_01752"/>
<dbReference type="FunFam" id="3.40.1030.10:FF:000002">
    <property type="entry name" value="Anthranilate phosphoribosyltransferase"/>
    <property type="match status" value="1"/>
</dbReference>
<evidence type="ECO:0000313" key="13">
    <source>
        <dbReference type="Proteomes" id="UP000189674"/>
    </source>
</evidence>
<dbReference type="GO" id="GO:0004048">
    <property type="term" value="F:anthranilate phosphoribosyltransferase activity"/>
    <property type="evidence" value="ECO:0007669"/>
    <property type="project" value="UniProtKB-UniRule"/>
</dbReference>
<feature type="binding site" evidence="9">
    <location>
        <begin position="92"/>
        <end position="95"/>
    </location>
    <ligand>
        <name>5-phospho-alpha-D-ribose 1-diphosphate</name>
        <dbReference type="ChEBI" id="CHEBI:58017"/>
    </ligand>
</feature>
<evidence type="ECO:0000259" key="11">
    <source>
        <dbReference type="Pfam" id="PF02885"/>
    </source>
</evidence>
<dbReference type="Gene3D" id="1.20.970.10">
    <property type="entry name" value="Transferase, Pyrimidine Nucleoside Phosphorylase, Chain C"/>
    <property type="match status" value="1"/>
</dbReference>
<dbReference type="GO" id="GO:0000162">
    <property type="term" value="P:L-tryptophan biosynthetic process"/>
    <property type="evidence" value="ECO:0007669"/>
    <property type="project" value="UniProtKB-UniRule"/>
</dbReference>
<reference evidence="13" key="1">
    <citation type="submission" date="2017-02" db="EMBL/GenBank/DDBJ databases">
        <title>Comparative genomics and description of representatives of a novel lineage of planctomycetes thriving in anoxic sediments.</title>
        <authorList>
            <person name="Spring S."/>
            <person name="Bunk B."/>
            <person name="Sproer C."/>
        </authorList>
    </citation>
    <scope>NUCLEOTIDE SEQUENCE [LARGE SCALE GENOMIC DNA]</scope>
    <source>
        <strain evidence="13">ST-NAGAB-D1</strain>
    </source>
</reference>
<dbReference type="InterPro" id="IPR036320">
    <property type="entry name" value="Glycosyl_Trfase_fam3_N_dom_sf"/>
</dbReference>
<keyword evidence="5 9" id="KW-0822">Tryptophan biosynthesis</keyword>
<comment type="catalytic activity">
    <reaction evidence="7 9">
        <text>N-(5-phospho-beta-D-ribosyl)anthranilate + diphosphate = 5-phospho-alpha-D-ribose 1-diphosphate + anthranilate</text>
        <dbReference type="Rhea" id="RHEA:11768"/>
        <dbReference type="ChEBI" id="CHEBI:16567"/>
        <dbReference type="ChEBI" id="CHEBI:18277"/>
        <dbReference type="ChEBI" id="CHEBI:33019"/>
        <dbReference type="ChEBI" id="CHEBI:58017"/>
        <dbReference type="EC" id="2.4.2.18"/>
    </reaction>
</comment>
<feature type="binding site" evidence="9">
    <location>
        <position position="113"/>
    </location>
    <ligand>
        <name>anthranilate</name>
        <dbReference type="ChEBI" id="CHEBI:16567"/>
        <label>1</label>
    </ligand>
</feature>
<feature type="domain" description="Glycosyl transferase family 3 N-terminal" evidence="11">
    <location>
        <begin position="6"/>
        <end position="67"/>
    </location>
</feature>
<feature type="binding site" evidence="9">
    <location>
        <begin position="110"/>
        <end position="118"/>
    </location>
    <ligand>
        <name>5-phospho-alpha-D-ribose 1-diphosphate</name>
        <dbReference type="ChEBI" id="CHEBI:58017"/>
    </ligand>
</feature>
<dbReference type="EMBL" id="CP019791">
    <property type="protein sequence ID" value="AQT68584.1"/>
    <property type="molecule type" value="Genomic_DNA"/>
</dbReference>
<feature type="binding site" evidence="9">
    <location>
        <position position="227"/>
    </location>
    <ligand>
        <name>Mg(2+)</name>
        <dbReference type="ChEBI" id="CHEBI:18420"/>
        <label>2</label>
    </ligand>
</feature>
<comment type="subunit">
    <text evidence="9">Homodimer.</text>
</comment>
<dbReference type="RefSeq" id="WP_146661727.1">
    <property type="nucleotide sequence ID" value="NZ_CP019791.1"/>
</dbReference>
<comment type="function">
    <text evidence="9">Catalyzes the transfer of the phosphoribosyl group of 5-phosphorylribose-1-pyrophosphate (PRPP) to anthranilate to yield N-(5'-phosphoribosyl)-anthranilate (PRA).</text>
</comment>
<evidence type="ECO:0000259" key="10">
    <source>
        <dbReference type="Pfam" id="PF00591"/>
    </source>
</evidence>
<feature type="domain" description="Glycosyl transferase family 3" evidence="10">
    <location>
        <begin position="75"/>
        <end position="326"/>
    </location>
</feature>
<keyword evidence="6 9" id="KW-0057">Aromatic amino acid biosynthesis</keyword>
<evidence type="ECO:0000256" key="7">
    <source>
        <dbReference type="ARBA" id="ARBA00052328"/>
    </source>
</evidence>
<dbReference type="InterPro" id="IPR017459">
    <property type="entry name" value="Glycosyl_Trfase_fam3_N_dom"/>
</dbReference>
<keyword evidence="3 9" id="KW-0328">Glycosyltransferase</keyword>
<evidence type="ECO:0000256" key="3">
    <source>
        <dbReference type="ARBA" id="ARBA00022676"/>
    </source>
</evidence>
<sequence length="338" mass="35717">MAKITEYLELILEGENLTFEQSKELLDTIFDGEVADVQIAAFLAAMRVKRATVEELAGLASSLRSHCVKVETGLENVVDTCGTGGAKLKTFNISTAAALVAAGAGVPVAKHGNRGITSSCGSADVLEALGVNVEASPDVIAECITKAGVGFMFAPRFHPAMKHVQPVRKSLDFRTAFNILGPLANPANATGQVMGVPSDDMMMRIAKSLQMLGIKKAMVVHSEGLDEISTLWPTKIATVCEDDVKVDVFDPRDHGIELARFDDLKGKDAQVNAEIVKGVITGKLDGPKKDIVLINAAAAIMVGLKADNFDEGLAMARESIQSGKAQGSLDKLVEISNG</sequence>
<dbReference type="EC" id="2.4.2.18" evidence="9"/>
<evidence type="ECO:0000256" key="6">
    <source>
        <dbReference type="ARBA" id="ARBA00023141"/>
    </source>
</evidence>
<evidence type="ECO:0000256" key="9">
    <source>
        <dbReference type="HAMAP-Rule" id="MF_00211"/>
    </source>
</evidence>
<dbReference type="Proteomes" id="UP000189674">
    <property type="component" value="Chromosome"/>
</dbReference>
<dbReference type="Pfam" id="PF00591">
    <property type="entry name" value="Glycos_transf_3"/>
    <property type="match status" value="1"/>
</dbReference>
<dbReference type="PANTHER" id="PTHR43285:SF2">
    <property type="entry name" value="ANTHRANILATE PHOSPHORIBOSYLTRANSFERASE"/>
    <property type="match status" value="1"/>
</dbReference>
<feature type="binding site" evidence="9">
    <location>
        <position position="168"/>
    </location>
    <ligand>
        <name>anthranilate</name>
        <dbReference type="ChEBI" id="CHEBI:16567"/>
        <label>2</label>
    </ligand>
</feature>
<evidence type="ECO:0000256" key="2">
    <source>
        <dbReference type="ARBA" id="ARBA00022605"/>
    </source>
</evidence>
<feature type="binding site" evidence="9">
    <location>
        <position position="122"/>
    </location>
    <ligand>
        <name>5-phospho-alpha-D-ribose 1-diphosphate</name>
        <dbReference type="ChEBI" id="CHEBI:58017"/>
    </ligand>
</feature>
<dbReference type="PANTHER" id="PTHR43285">
    <property type="entry name" value="ANTHRANILATE PHOSPHORIBOSYLTRANSFERASE"/>
    <property type="match status" value="1"/>
</dbReference>
<keyword evidence="9" id="KW-0479">Metal-binding</keyword>
<comment type="cofactor">
    <cofactor evidence="9">
        <name>Mg(2+)</name>
        <dbReference type="ChEBI" id="CHEBI:18420"/>
    </cofactor>
    <text evidence="9">Binds 2 magnesium ions per monomer.</text>
</comment>
<keyword evidence="13" id="KW-1185">Reference proteome</keyword>
<dbReference type="SUPFAM" id="SSF52418">
    <property type="entry name" value="Nucleoside phosphorylase/phosphoribosyltransferase catalytic domain"/>
    <property type="match status" value="1"/>
</dbReference>
<dbReference type="NCBIfam" id="TIGR01245">
    <property type="entry name" value="trpD"/>
    <property type="match status" value="1"/>
</dbReference>
<gene>
    <name evidence="12" type="primary">trpD2</name>
    <name evidence="9" type="synonym">trpD</name>
    <name evidence="12" type="ORF">STSP2_01752</name>
</gene>
<evidence type="ECO:0000256" key="8">
    <source>
        <dbReference type="ARBA" id="ARBA00061188"/>
    </source>
</evidence>
<dbReference type="UniPathway" id="UPA00035">
    <property type="reaction ID" value="UER00041"/>
</dbReference>
<dbReference type="GO" id="GO:0005829">
    <property type="term" value="C:cytosol"/>
    <property type="evidence" value="ECO:0007669"/>
    <property type="project" value="TreeGrafter"/>
</dbReference>
<keyword evidence="2 9" id="KW-0028">Amino-acid biosynthesis</keyword>
<name>A0A1U9NLG8_9BACT</name>
<accession>A0A1U9NLG8</accession>
<comment type="similarity">
    <text evidence="8">In the C-terminal section; belongs to the anthranilate phosphoribosyltransferase family.</text>
</comment>
<comment type="caution">
    <text evidence="9">Lacks conserved residue(s) required for the propagation of feature annotation.</text>
</comment>
<comment type="pathway">
    <text evidence="1 9">Amino-acid biosynthesis; L-tryptophan biosynthesis; L-tryptophan from chorismate: step 2/5.</text>
</comment>
<keyword evidence="4 9" id="KW-0808">Transferase</keyword>
<dbReference type="KEGG" id="alus:STSP2_01752"/>
<protein>
    <recommendedName>
        <fullName evidence="9">Anthranilate phosphoribosyltransferase</fullName>
        <ecNumber evidence="9">2.4.2.18</ecNumber>
    </recommendedName>
</protein>
<dbReference type="Gene3D" id="3.40.1030.10">
    <property type="entry name" value="Nucleoside phosphorylase/phosphoribosyltransferase catalytic domain"/>
    <property type="match status" value="1"/>
</dbReference>